<gene>
    <name evidence="2" type="ORF">HNP76_000042</name>
</gene>
<keyword evidence="1" id="KW-0812">Transmembrane</keyword>
<feature type="transmembrane region" description="Helical" evidence="1">
    <location>
        <begin position="112"/>
        <end position="134"/>
    </location>
</feature>
<dbReference type="GO" id="GO:0016740">
    <property type="term" value="F:transferase activity"/>
    <property type="evidence" value="ECO:0007669"/>
    <property type="project" value="UniProtKB-KW"/>
</dbReference>
<feature type="transmembrane region" description="Helical" evidence="1">
    <location>
        <begin position="6"/>
        <end position="28"/>
    </location>
</feature>
<evidence type="ECO:0000313" key="3">
    <source>
        <dbReference type="Proteomes" id="UP000518887"/>
    </source>
</evidence>
<keyword evidence="2" id="KW-0808">Transferase</keyword>
<sequence length="205" mass="23136">MDKPASKHITIFLCILAEFFNLLTAWVLGDVMHIPLFMDTIGTVFIVLYAGLLPGLLVGGLYNVLRLLLMVAAGNSFYPWEIMYSLCGFAIAFFTWLFSWRNNNLYLSKTLTILYLILISLVTAFASSIIGGMIETFQRILFDNQVYVNPVKNFVMAFLGENLGLFVACTFARIPVTVLDRLICTFLGFILYQLARRRGSADARQ</sequence>
<name>A0A7W8LKP7_9SPIR</name>
<comment type="caution">
    <text evidence="2">The sequence shown here is derived from an EMBL/GenBank/DDBJ whole genome shotgun (WGS) entry which is preliminary data.</text>
</comment>
<keyword evidence="1" id="KW-1133">Transmembrane helix</keyword>
<dbReference type="RefSeq" id="WP_184656307.1">
    <property type="nucleotide sequence ID" value="NZ_JACHFQ010000001.1"/>
</dbReference>
<accession>A0A7W8LKP7</accession>
<dbReference type="Proteomes" id="UP000518887">
    <property type="component" value="Unassembled WGS sequence"/>
</dbReference>
<feature type="transmembrane region" description="Helical" evidence="1">
    <location>
        <begin position="40"/>
        <end position="62"/>
    </location>
</feature>
<keyword evidence="3" id="KW-1185">Reference proteome</keyword>
<proteinExistence type="predicted"/>
<keyword evidence="1" id="KW-0472">Membrane</keyword>
<protein>
    <submittedName>
        <fullName evidence="2">Glucan phosphoethanolaminetransferase (Alkaline phosphatase superfamily)</fullName>
    </submittedName>
</protein>
<feature type="transmembrane region" description="Helical" evidence="1">
    <location>
        <begin position="154"/>
        <end position="171"/>
    </location>
</feature>
<dbReference type="EMBL" id="JACHFQ010000001">
    <property type="protein sequence ID" value="MBB5224702.1"/>
    <property type="molecule type" value="Genomic_DNA"/>
</dbReference>
<organism evidence="2 3">
    <name type="scientific">Treponema ruminis</name>
    <dbReference type="NCBI Taxonomy" id="744515"/>
    <lineage>
        <taxon>Bacteria</taxon>
        <taxon>Pseudomonadati</taxon>
        <taxon>Spirochaetota</taxon>
        <taxon>Spirochaetia</taxon>
        <taxon>Spirochaetales</taxon>
        <taxon>Treponemataceae</taxon>
        <taxon>Treponema</taxon>
    </lineage>
</organism>
<feature type="transmembrane region" description="Helical" evidence="1">
    <location>
        <begin position="82"/>
        <end position="100"/>
    </location>
</feature>
<dbReference type="AlphaFoldDB" id="A0A7W8LKP7"/>
<evidence type="ECO:0000256" key="1">
    <source>
        <dbReference type="SAM" id="Phobius"/>
    </source>
</evidence>
<reference evidence="2 3" key="1">
    <citation type="submission" date="2020-08" db="EMBL/GenBank/DDBJ databases">
        <title>Genomic Encyclopedia of Type Strains, Phase IV (KMG-IV): sequencing the most valuable type-strain genomes for metagenomic binning, comparative biology and taxonomic classification.</title>
        <authorList>
            <person name="Goeker M."/>
        </authorList>
    </citation>
    <scope>NUCLEOTIDE SEQUENCE [LARGE SCALE GENOMIC DNA]</scope>
    <source>
        <strain evidence="2 3">DSM 103462</strain>
    </source>
</reference>
<evidence type="ECO:0000313" key="2">
    <source>
        <dbReference type="EMBL" id="MBB5224702.1"/>
    </source>
</evidence>